<dbReference type="SUPFAM" id="SSF47090">
    <property type="entry name" value="PGBD-like"/>
    <property type="match status" value="2"/>
</dbReference>
<reference evidence="3" key="1">
    <citation type="submission" date="2023-02" db="EMBL/GenBank/DDBJ databases">
        <title>Kitasatospora phosalacinea NBRC 14362.</title>
        <authorList>
            <person name="Ichikawa N."/>
            <person name="Sato H."/>
            <person name="Tonouchi N."/>
        </authorList>
    </citation>
    <scope>NUCLEOTIDE SEQUENCE</scope>
    <source>
        <strain evidence="3">NBRC 14362</strain>
    </source>
</reference>
<dbReference type="NCBIfam" id="NF038080">
    <property type="entry name" value="PG_bind_siph"/>
    <property type="match status" value="2"/>
</dbReference>
<accession>A0A9W6PG53</accession>
<dbReference type="InterPro" id="IPR036366">
    <property type="entry name" value="PGBDSf"/>
</dbReference>
<dbReference type="InterPro" id="IPR036365">
    <property type="entry name" value="PGBD-like_sf"/>
</dbReference>
<proteinExistence type="predicted"/>
<dbReference type="InterPro" id="IPR047763">
    <property type="entry name" value="PG_bind_dom_phiBT1-type"/>
</dbReference>
<dbReference type="SUPFAM" id="SSF54001">
    <property type="entry name" value="Cysteine proteinases"/>
    <property type="match status" value="1"/>
</dbReference>
<dbReference type="Gene3D" id="1.10.101.10">
    <property type="entry name" value="PGBD-like superfamily/PGBD"/>
    <property type="match status" value="2"/>
</dbReference>
<evidence type="ECO:0008006" key="5">
    <source>
        <dbReference type="Google" id="ProtNLM"/>
    </source>
</evidence>
<organism evidence="3 4">
    <name type="scientific">Kitasatospora phosalacinea</name>
    <dbReference type="NCBI Taxonomy" id="2065"/>
    <lineage>
        <taxon>Bacteria</taxon>
        <taxon>Bacillati</taxon>
        <taxon>Actinomycetota</taxon>
        <taxon>Actinomycetes</taxon>
        <taxon>Kitasatosporales</taxon>
        <taxon>Streptomycetaceae</taxon>
        <taxon>Kitasatospora</taxon>
    </lineage>
</organism>
<gene>
    <name evidence="3" type="ORF">Kpho01_22670</name>
</gene>
<evidence type="ECO:0000256" key="1">
    <source>
        <dbReference type="SAM" id="MobiDB-lite"/>
    </source>
</evidence>
<comment type="caution">
    <text evidence="3">The sequence shown here is derived from an EMBL/GenBank/DDBJ whole genome shotgun (WGS) entry which is preliminary data.</text>
</comment>
<evidence type="ECO:0000313" key="4">
    <source>
        <dbReference type="Proteomes" id="UP001165143"/>
    </source>
</evidence>
<dbReference type="AlphaFoldDB" id="A0A9W6PG53"/>
<dbReference type="InterPro" id="IPR038765">
    <property type="entry name" value="Papain-like_cys_pep_sf"/>
</dbReference>
<feature type="transmembrane region" description="Helical" evidence="2">
    <location>
        <begin position="43"/>
        <end position="64"/>
    </location>
</feature>
<keyword evidence="2" id="KW-1133">Transmembrane helix</keyword>
<protein>
    <recommendedName>
        <fullName evidence="5">NlpC/P60 domain-containing protein</fullName>
    </recommendedName>
</protein>
<sequence length="443" mass="47698">MLMEFSDVEPDDSCTCGGCTDRRRARLHAVRSPRHRPRRARRAAVLLAVGGVLGGPAASLAAAAPRTDSSPLIPDSPQGQVAGPYGADTPAHRSIAARPATTRAEILRRAQTWVDQKVPYSMAKYWSDGYRQDCSGFVSMAWGLGSSQTTWTLPDFADRITKDELQPGDALVYNNPEDPEGGSHTVLFGGWVDAARTKYTALEQTRPGTTKRSTPYAYWSNASGYLPYRYKGLSQPMPAPDDPDAFPGADKFGPGKVNAYVTRLGKMLVERGGGRFYREGPSPDWGEADRKATEAFQLAQGWRGAEADGYPGKDTWDYLVHHKGKDIPPAAATTPPAPTTPTAPTTPATPAPGTPKPPPPAQPPTPAFPGADRFGPGKVNDDVLRLGRQLVAKGFGAAYREGPSRDWGEADRLNVAAFQRARGWSGAEADGYPGPHTWKLLFS</sequence>
<feature type="region of interest" description="Disordered" evidence="1">
    <location>
        <begin position="65"/>
        <end position="91"/>
    </location>
</feature>
<feature type="compositionally biased region" description="Pro residues" evidence="1">
    <location>
        <begin position="347"/>
        <end position="367"/>
    </location>
</feature>
<feature type="region of interest" description="Disordered" evidence="1">
    <location>
        <begin position="327"/>
        <end position="380"/>
    </location>
</feature>
<keyword evidence="2" id="KW-0812">Transmembrane</keyword>
<dbReference type="Gene3D" id="3.90.1720.10">
    <property type="entry name" value="endopeptidase domain like (from Nostoc punctiforme)"/>
    <property type="match status" value="1"/>
</dbReference>
<dbReference type="EMBL" id="BSRX01000011">
    <property type="protein sequence ID" value="GLW54256.1"/>
    <property type="molecule type" value="Genomic_DNA"/>
</dbReference>
<keyword evidence="2" id="KW-0472">Membrane</keyword>
<evidence type="ECO:0000313" key="3">
    <source>
        <dbReference type="EMBL" id="GLW54256.1"/>
    </source>
</evidence>
<dbReference type="Proteomes" id="UP001165143">
    <property type="component" value="Unassembled WGS sequence"/>
</dbReference>
<name>A0A9W6PG53_9ACTN</name>
<evidence type="ECO:0000256" key="2">
    <source>
        <dbReference type="SAM" id="Phobius"/>
    </source>
</evidence>